<dbReference type="Pfam" id="PF01370">
    <property type="entry name" value="Epimerase"/>
    <property type="match status" value="1"/>
</dbReference>
<feature type="domain" description="NAD-dependent epimerase/dehydratase" evidence="2">
    <location>
        <begin position="13"/>
        <end position="232"/>
    </location>
</feature>
<dbReference type="Gene3D" id="3.40.50.720">
    <property type="entry name" value="NAD(P)-binding Rossmann-like Domain"/>
    <property type="match status" value="1"/>
</dbReference>
<dbReference type="SUPFAM" id="SSF51735">
    <property type="entry name" value="NAD(P)-binding Rossmann-fold domains"/>
    <property type="match status" value="1"/>
</dbReference>
<gene>
    <name evidence="3" type="ORF">AMS69_01885</name>
    <name evidence="4" type="ORF">GOC83_15730</name>
</gene>
<protein>
    <submittedName>
        <fullName evidence="4">NAD-dependent epimerase/dehydratase family protein</fullName>
    </submittedName>
    <submittedName>
        <fullName evidence="3">Oxidoreductase</fullName>
    </submittedName>
</protein>
<evidence type="ECO:0000313" key="5">
    <source>
        <dbReference type="Proteomes" id="UP000037729"/>
    </source>
</evidence>
<accession>A0A0N0BPY8</accession>
<dbReference type="EMBL" id="WOWB01000001">
    <property type="protein sequence ID" value="NLV07583.1"/>
    <property type="molecule type" value="Genomic_DNA"/>
</dbReference>
<dbReference type="CDD" id="cd08946">
    <property type="entry name" value="SDR_e"/>
    <property type="match status" value="1"/>
</dbReference>
<dbReference type="STRING" id="1705562.AMS69_01885"/>
<proteinExistence type="inferred from homology"/>
<evidence type="ECO:0000256" key="1">
    <source>
        <dbReference type="ARBA" id="ARBA00007637"/>
    </source>
</evidence>
<reference evidence="4" key="2">
    <citation type="submission" date="2019-12" db="EMBL/GenBank/DDBJ databases">
        <title>The whole-genome sequencing of Haloarcula japonica strain pws8.</title>
        <authorList>
            <person name="Verma D.K."/>
            <person name="Gopal K."/>
            <person name="Prasad E.S."/>
        </authorList>
    </citation>
    <scope>NUCLEOTIDE SEQUENCE</scope>
    <source>
        <strain evidence="4">Pws8</strain>
    </source>
</reference>
<comment type="caution">
    <text evidence="3">The sequence shown here is derived from an EMBL/GenBank/DDBJ whole genome shotgun (WGS) entry which is preliminary data.</text>
</comment>
<dbReference type="Proteomes" id="UP000037729">
    <property type="component" value="Unassembled WGS sequence"/>
</dbReference>
<dbReference type="Proteomes" id="UP000610611">
    <property type="component" value="Unassembled WGS sequence"/>
</dbReference>
<organism evidence="3 5">
    <name type="scientific">Haloarcula rubripromontorii</name>
    <dbReference type="NCBI Taxonomy" id="1705562"/>
    <lineage>
        <taxon>Archaea</taxon>
        <taxon>Methanobacteriati</taxon>
        <taxon>Methanobacteriota</taxon>
        <taxon>Stenosarchaea group</taxon>
        <taxon>Halobacteria</taxon>
        <taxon>Halobacteriales</taxon>
        <taxon>Haloarculaceae</taxon>
        <taxon>Haloarcula</taxon>
    </lineage>
</organism>
<evidence type="ECO:0000313" key="4">
    <source>
        <dbReference type="EMBL" id="NLV07583.1"/>
    </source>
</evidence>
<name>A0A0N0BPY8_9EURY</name>
<dbReference type="PATRIC" id="fig|1705562.3.peg.1320"/>
<dbReference type="EMBL" id="LIUF01000001">
    <property type="protein sequence ID" value="KOX94630.1"/>
    <property type="molecule type" value="Genomic_DNA"/>
</dbReference>
<evidence type="ECO:0000259" key="2">
    <source>
        <dbReference type="Pfam" id="PF01370"/>
    </source>
</evidence>
<dbReference type="OrthoDB" id="4907at2157"/>
<reference evidence="3 5" key="1">
    <citation type="submission" date="2015-08" db="EMBL/GenBank/DDBJ databases">
        <title>Genomes of Isolates from Cabo Rojo, PR.</title>
        <authorList>
            <person name="Sanchez-Nieves R.L."/>
            <person name="Montalvo-Rodriguez R."/>
        </authorList>
    </citation>
    <scope>NUCLEOTIDE SEQUENCE [LARGE SCALE GENOMIC DNA]</scope>
    <source>
        <strain evidence="3 5">SL3</strain>
    </source>
</reference>
<dbReference type="RefSeq" id="WP_053966402.1">
    <property type="nucleotide sequence ID" value="NZ_JAWJXX010000009.1"/>
</dbReference>
<comment type="similarity">
    <text evidence="1">Belongs to the NAD(P)-dependent epimerase/dehydratase family.</text>
</comment>
<sequence>MSDSEPTSEPPHVAVTGAAGYIGSRVIYELQQTHPNWEITAIDNFYLGTVQSVGDVDIEHVDIRNRDRLEAALDGADVVMHLAAISGVDDCEEKQDLAYEVNVQGTDNVAWFCRKTGAALIFPFSMAVIGDPQEFPITIDHPRDPLNWYGRTKLLNERDIETYADGAFPAHQFMISNLYGSHEIDGQTVSKGTVINFFVNRALAGETLTVYEPGTQSRNFIHVKDVARAYVDSCERLLEQLDRGETGVEKYEIASDEDPGVHTVAELVSDIAASVADIDADVELVENPRGDDETLVDSFPVDTDRTADVLGWTPEHDVESAIRTALESTTT</sequence>
<dbReference type="InterPro" id="IPR001509">
    <property type="entry name" value="Epimerase_deHydtase"/>
</dbReference>
<dbReference type="InterPro" id="IPR036291">
    <property type="entry name" value="NAD(P)-bd_dom_sf"/>
</dbReference>
<dbReference type="AlphaFoldDB" id="A0A0N0BPY8"/>
<keyword evidence="5" id="KW-1185">Reference proteome</keyword>
<evidence type="ECO:0000313" key="3">
    <source>
        <dbReference type="EMBL" id="KOX94630.1"/>
    </source>
</evidence>
<dbReference type="PANTHER" id="PTHR43000">
    <property type="entry name" value="DTDP-D-GLUCOSE 4,6-DEHYDRATASE-RELATED"/>
    <property type="match status" value="1"/>
</dbReference>